<dbReference type="InterPro" id="IPR014222">
    <property type="entry name" value="Cyt_c_oxidase_su2"/>
</dbReference>
<proteinExistence type="inferred from homology"/>
<evidence type="ECO:0000256" key="2">
    <source>
        <dbReference type="ARBA" id="ARBA00007866"/>
    </source>
</evidence>
<dbReference type="Gene3D" id="1.10.287.90">
    <property type="match status" value="1"/>
</dbReference>
<dbReference type="GO" id="GO:0042773">
    <property type="term" value="P:ATP synthesis coupled electron transport"/>
    <property type="evidence" value="ECO:0007669"/>
    <property type="project" value="TreeGrafter"/>
</dbReference>
<dbReference type="NCBIfam" id="TIGR02866">
    <property type="entry name" value="CoxB"/>
    <property type="match status" value="1"/>
</dbReference>
<keyword evidence="5 17" id="KW-0679">Respiratory chain</keyword>
<keyword evidence="14 17" id="KW-0496">Mitochondrion</keyword>
<dbReference type="InterPro" id="IPR008972">
    <property type="entry name" value="Cupredoxin"/>
</dbReference>
<evidence type="ECO:0000256" key="3">
    <source>
        <dbReference type="ARBA" id="ARBA00015946"/>
    </source>
</evidence>
<evidence type="ECO:0000256" key="6">
    <source>
        <dbReference type="ARBA" id="ARBA00022692"/>
    </source>
</evidence>
<dbReference type="InterPro" id="IPR011759">
    <property type="entry name" value="Cyt_c_oxidase_su2_TM_dom"/>
</dbReference>
<dbReference type="GO" id="GO:0016491">
    <property type="term" value="F:oxidoreductase activity"/>
    <property type="evidence" value="ECO:0007669"/>
    <property type="project" value="InterPro"/>
</dbReference>
<dbReference type="AlphaFoldDB" id="A0A220T2P6"/>
<evidence type="ECO:0000256" key="16">
    <source>
        <dbReference type="ARBA" id="ARBA00049512"/>
    </source>
</evidence>
<keyword evidence="7 17" id="KW-0479">Metal-binding</keyword>
<comment type="catalytic activity">
    <reaction evidence="16">
        <text>4 Fe(II)-[cytochrome c] + O2 + 8 H(+)(in) = 4 Fe(III)-[cytochrome c] + 2 H2O + 4 H(+)(out)</text>
        <dbReference type="Rhea" id="RHEA:11436"/>
        <dbReference type="Rhea" id="RHEA-COMP:10350"/>
        <dbReference type="Rhea" id="RHEA-COMP:14399"/>
        <dbReference type="ChEBI" id="CHEBI:15377"/>
        <dbReference type="ChEBI" id="CHEBI:15378"/>
        <dbReference type="ChEBI" id="CHEBI:15379"/>
        <dbReference type="ChEBI" id="CHEBI:29033"/>
        <dbReference type="ChEBI" id="CHEBI:29034"/>
        <dbReference type="EC" id="7.1.1.9"/>
    </reaction>
    <physiologicalReaction direction="left-to-right" evidence="16">
        <dbReference type="Rhea" id="RHEA:11437"/>
    </physiologicalReaction>
</comment>
<evidence type="ECO:0000256" key="1">
    <source>
        <dbReference type="ARBA" id="ARBA00004448"/>
    </source>
</evidence>
<name>A0A220T2P6_9ANNE</name>
<reference evidence="21" key="1">
    <citation type="journal article" date="2017" name="Sci. Rep.">
        <title>Multiple introns in a deep-sea Annelid (Decemunciger: Ampharetidae) mitochondrial genome.</title>
        <authorList>
            <person name="Bernardino A.F."/>
            <person name="Li Y."/>
            <person name="Smith C.R."/>
            <person name="Halanych K.M."/>
        </authorList>
    </citation>
    <scope>NUCLEOTIDE SEQUENCE</scope>
</reference>
<dbReference type="SUPFAM" id="SSF49503">
    <property type="entry name" value="Cupredoxins"/>
    <property type="match status" value="1"/>
</dbReference>
<evidence type="ECO:0000256" key="8">
    <source>
        <dbReference type="ARBA" id="ARBA00022792"/>
    </source>
</evidence>
<dbReference type="Pfam" id="PF02790">
    <property type="entry name" value="COX2_TM"/>
    <property type="match status" value="1"/>
</dbReference>
<dbReference type="InterPro" id="IPR036257">
    <property type="entry name" value="Cyt_c_oxidase_su2_TM_sf"/>
</dbReference>
<evidence type="ECO:0000259" key="19">
    <source>
        <dbReference type="PROSITE" id="PS50857"/>
    </source>
</evidence>
<evidence type="ECO:0000256" key="15">
    <source>
        <dbReference type="ARBA" id="ARBA00023136"/>
    </source>
</evidence>
<dbReference type="GO" id="GO:0004129">
    <property type="term" value="F:cytochrome-c oxidase activity"/>
    <property type="evidence" value="ECO:0007669"/>
    <property type="project" value="UniProtKB-EC"/>
</dbReference>
<dbReference type="Pfam" id="PF00116">
    <property type="entry name" value="COX2"/>
    <property type="match status" value="1"/>
</dbReference>
<accession>A0A220T2P6</accession>
<keyword evidence="11 17" id="KW-0249">Electron transport</keyword>
<evidence type="ECO:0000256" key="5">
    <source>
        <dbReference type="ARBA" id="ARBA00022660"/>
    </source>
</evidence>
<sequence>MMNWGQLGFTDAISPTMTLLSAFHDHALVVIILIMSLVSYAMVTLMMNQLSCRTISEAQEIETIWTILPAIILLFLAFPSLRILYLMDEVSEPSVTVKAIGHQWYWSYEYSDFLDVSFDAYMLPTDDLQEGQFRLLEVDNRAVFPYNTEVRILVTAADVIHAWTIPSLGIKADAVPGRLNQMGFIAYRPGVFYGQCSEICGANHSFMPIAIEIVDHQAFTSWIAKYSE</sequence>
<feature type="domain" description="Cytochrome oxidase subunit II copper A binding" evidence="19">
    <location>
        <begin position="92"/>
        <end position="225"/>
    </location>
</feature>
<evidence type="ECO:0000256" key="14">
    <source>
        <dbReference type="ARBA" id="ARBA00023128"/>
    </source>
</evidence>
<keyword evidence="10" id="KW-1278">Translocase</keyword>
<evidence type="ECO:0000256" key="18">
    <source>
        <dbReference type="SAM" id="Phobius"/>
    </source>
</evidence>
<dbReference type="FunFam" id="2.60.40.420:FF:000001">
    <property type="entry name" value="Cytochrome c oxidase subunit 2"/>
    <property type="match status" value="1"/>
</dbReference>
<dbReference type="PANTHER" id="PTHR22888">
    <property type="entry name" value="CYTOCHROME C OXIDASE, SUBUNIT II"/>
    <property type="match status" value="1"/>
</dbReference>
<evidence type="ECO:0000259" key="20">
    <source>
        <dbReference type="PROSITE" id="PS50999"/>
    </source>
</evidence>
<dbReference type="FunFam" id="1.10.287.90:FF:000001">
    <property type="entry name" value="Cytochrome c oxidase subunit 2"/>
    <property type="match status" value="1"/>
</dbReference>
<dbReference type="PANTHER" id="PTHR22888:SF9">
    <property type="entry name" value="CYTOCHROME C OXIDASE SUBUNIT 2"/>
    <property type="match status" value="1"/>
</dbReference>
<evidence type="ECO:0000256" key="9">
    <source>
        <dbReference type="ARBA" id="ARBA00022842"/>
    </source>
</evidence>
<gene>
    <name evidence="21" type="primary">COII</name>
</gene>
<evidence type="ECO:0000256" key="17">
    <source>
        <dbReference type="RuleBase" id="RU000457"/>
    </source>
</evidence>
<keyword evidence="4 17" id="KW-0813">Transport</keyword>
<dbReference type="PROSITE" id="PS50999">
    <property type="entry name" value="COX2_TM"/>
    <property type="match status" value="1"/>
</dbReference>
<dbReference type="InterPro" id="IPR045187">
    <property type="entry name" value="CcO_II"/>
</dbReference>
<evidence type="ECO:0000256" key="10">
    <source>
        <dbReference type="ARBA" id="ARBA00022967"/>
    </source>
</evidence>
<evidence type="ECO:0000256" key="13">
    <source>
        <dbReference type="ARBA" id="ARBA00023008"/>
    </source>
</evidence>
<feature type="non-terminal residue" evidence="21">
    <location>
        <position position="1"/>
    </location>
</feature>
<feature type="transmembrane region" description="Helical" evidence="18">
    <location>
        <begin position="26"/>
        <end position="43"/>
    </location>
</feature>
<keyword evidence="13 17" id="KW-0186">Copper</keyword>
<evidence type="ECO:0000256" key="11">
    <source>
        <dbReference type="ARBA" id="ARBA00022982"/>
    </source>
</evidence>
<dbReference type="GO" id="GO:0005743">
    <property type="term" value="C:mitochondrial inner membrane"/>
    <property type="evidence" value="ECO:0007669"/>
    <property type="project" value="UniProtKB-SubCell"/>
</dbReference>
<dbReference type="InterPro" id="IPR001505">
    <property type="entry name" value="Copper_CuA"/>
</dbReference>
<feature type="domain" description="Cytochrome oxidase subunit II transmembrane region profile" evidence="20">
    <location>
        <begin position="1"/>
        <end position="91"/>
    </location>
</feature>
<dbReference type="Gene3D" id="2.60.40.420">
    <property type="entry name" value="Cupredoxins - blue copper proteins"/>
    <property type="match status" value="1"/>
</dbReference>
<protein>
    <recommendedName>
        <fullName evidence="3 17">Cytochrome c oxidase subunit 2</fullName>
    </recommendedName>
</protein>
<keyword evidence="6 17" id="KW-0812">Transmembrane</keyword>
<keyword evidence="12 18" id="KW-1133">Transmembrane helix</keyword>
<dbReference type="InterPro" id="IPR034210">
    <property type="entry name" value="CcO_II_C"/>
</dbReference>
<evidence type="ECO:0000256" key="12">
    <source>
        <dbReference type="ARBA" id="ARBA00022989"/>
    </source>
</evidence>
<evidence type="ECO:0000256" key="7">
    <source>
        <dbReference type="ARBA" id="ARBA00022723"/>
    </source>
</evidence>
<evidence type="ECO:0000313" key="21">
    <source>
        <dbReference type="EMBL" id="ASK49819.1"/>
    </source>
</evidence>
<comment type="cofactor">
    <cofactor evidence="17">
        <name>Cu cation</name>
        <dbReference type="ChEBI" id="CHEBI:23378"/>
    </cofactor>
    <text evidence="17">Binds a copper A center.</text>
</comment>
<comment type="subcellular location">
    <subcellularLocation>
        <location evidence="1 17">Mitochondrion inner membrane</location>
        <topology evidence="1 17">Multi-pass membrane protein</topology>
    </subcellularLocation>
</comment>
<dbReference type="InterPro" id="IPR002429">
    <property type="entry name" value="CcO_II-like_C"/>
</dbReference>
<dbReference type="PROSITE" id="PS50857">
    <property type="entry name" value="COX2_CUA"/>
    <property type="match status" value="1"/>
</dbReference>
<dbReference type="CDD" id="cd13912">
    <property type="entry name" value="CcO_II_C"/>
    <property type="match status" value="1"/>
</dbReference>
<keyword evidence="8 17" id="KW-0999">Mitochondrion inner membrane</keyword>
<comment type="function">
    <text evidence="17">Component of the cytochrome c oxidase, the last enzyme in the mitochondrial electron transport chain which drives oxidative phosphorylation. The respiratory chain contains 3 multisubunit complexes succinate dehydrogenase (complex II, CII), ubiquinol-cytochrome c oxidoreductase (cytochrome b-c1 complex, complex III, CIII) and cytochrome c oxidase (complex IV, CIV), that cooperate to transfer electrons derived from NADH and succinate to molecular oxygen, creating an electrochemical gradient over the inner membrane that drives transmembrane transport and the ATP synthase. Cytochrome c oxidase is the component of the respiratory chain that catalyzes the reduction of oxygen to water. Electrons originating from reduced cytochrome c in the intermembrane space (IMS) are transferred via the dinuclear copper A center (CU(A)) of subunit 2 and heme A of subunit 1 to the active site in subunit 1, a binuclear center (BNC) formed by heme A3 and copper B (CU(B)). The BNC reduces molecular oxygen to 2 water molecules using 4 electrons from cytochrome c in the IMS and 4 protons from the mitochondrial matrix.</text>
</comment>
<dbReference type="SUPFAM" id="SSF81464">
    <property type="entry name" value="Cytochrome c oxidase subunit II-like, transmembrane region"/>
    <property type="match status" value="1"/>
</dbReference>
<keyword evidence="15 17" id="KW-0472">Membrane</keyword>
<dbReference type="EMBL" id="KY972433">
    <property type="protein sequence ID" value="ASK49819.1"/>
    <property type="molecule type" value="Genomic_DNA"/>
</dbReference>
<evidence type="ECO:0000256" key="4">
    <source>
        <dbReference type="ARBA" id="ARBA00022448"/>
    </source>
</evidence>
<keyword evidence="9" id="KW-0460">Magnesium</keyword>
<organism evidence="21">
    <name type="scientific">Nephtys sp. AB-2017</name>
    <dbReference type="NCBI Taxonomy" id="2019427"/>
    <lineage>
        <taxon>Eukaryota</taxon>
        <taxon>Metazoa</taxon>
        <taxon>Spiralia</taxon>
        <taxon>Lophotrochozoa</taxon>
        <taxon>Annelida</taxon>
        <taxon>Polychaeta</taxon>
        <taxon>Errantia</taxon>
        <taxon>Phyllodocida</taxon>
        <taxon>Nephtyidae</taxon>
        <taxon>Nephtys</taxon>
    </lineage>
</organism>
<dbReference type="PRINTS" id="PR01166">
    <property type="entry name" value="CYCOXIDASEII"/>
</dbReference>
<feature type="transmembrane region" description="Helical" evidence="18">
    <location>
        <begin position="64"/>
        <end position="85"/>
    </location>
</feature>
<dbReference type="GO" id="GO:0005507">
    <property type="term" value="F:copper ion binding"/>
    <property type="evidence" value="ECO:0007669"/>
    <property type="project" value="InterPro"/>
</dbReference>
<comment type="similarity">
    <text evidence="2 17">Belongs to the cytochrome c oxidase subunit 2 family.</text>
</comment>
<geneLocation type="mitochondrion" evidence="21"/>
<dbReference type="PROSITE" id="PS00078">
    <property type="entry name" value="COX2"/>
    <property type="match status" value="1"/>
</dbReference>